<evidence type="ECO:0000313" key="2">
    <source>
        <dbReference type="Proteomes" id="UP000034292"/>
    </source>
</evidence>
<name>A0A0G0TM12_9BACT</name>
<dbReference type="EMBL" id="LBZV01000004">
    <property type="protein sequence ID" value="KKR78053.1"/>
    <property type="molecule type" value="Genomic_DNA"/>
</dbReference>
<comment type="caution">
    <text evidence="1">The sequence shown here is derived from an EMBL/GenBank/DDBJ whole genome shotgun (WGS) entry which is preliminary data.</text>
</comment>
<gene>
    <name evidence="1" type="ORF">UU23_C0004G0035</name>
</gene>
<dbReference type="Proteomes" id="UP000034292">
    <property type="component" value="Unassembled WGS sequence"/>
</dbReference>
<protein>
    <submittedName>
        <fullName evidence="1">Uncharacterized protein</fullName>
    </submittedName>
</protein>
<evidence type="ECO:0000313" key="1">
    <source>
        <dbReference type="EMBL" id="KKR78053.1"/>
    </source>
</evidence>
<accession>A0A0G0TM12</accession>
<sequence length="43" mass="5085">MKQKIGLLQFWLQKDNSFCQLFQVVSLIGRAKRVKGEKYKVNN</sequence>
<organism evidence="1 2">
    <name type="scientific">Candidatus Curtissbacteria bacterium GW2011_GWA1_40_9</name>
    <dbReference type="NCBI Taxonomy" id="1618408"/>
    <lineage>
        <taxon>Bacteria</taxon>
        <taxon>Candidatus Curtissiibacteriota</taxon>
    </lineage>
</organism>
<dbReference type="AlphaFoldDB" id="A0A0G0TM12"/>
<reference evidence="1 2" key="1">
    <citation type="journal article" date="2015" name="Nature">
        <title>rRNA introns, odd ribosomes, and small enigmatic genomes across a large radiation of phyla.</title>
        <authorList>
            <person name="Brown C.T."/>
            <person name="Hug L.A."/>
            <person name="Thomas B.C."/>
            <person name="Sharon I."/>
            <person name="Castelle C.J."/>
            <person name="Singh A."/>
            <person name="Wilkins M.J."/>
            <person name="Williams K.H."/>
            <person name="Banfield J.F."/>
        </authorList>
    </citation>
    <scope>NUCLEOTIDE SEQUENCE [LARGE SCALE GENOMIC DNA]</scope>
</reference>
<proteinExistence type="predicted"/>